<dbReference type="OrthoDB" id="1898037at2759"/>
<keyword evidence="4" id="KW-0732">Signal</keyword>
<reference evidence="6" key="1">
    <citation type="submission" date="2020-12" db="EMBL/GenBank/DDBJ databases">
        <authorList>
            <person name="Iha C."/>
        </authorList>
    </citation>
    <scope>NUCLEOTIDE SEQUENCE</scope>
</reference>
<comment type="caution">
    <text evidence="6">The sequence shown here is derived from an EMBL/GenBank/DDBJ whole genome shotgun (WGS) entry which is preliminary data.</text>
</comment>
<feature type="region of interest" description="Disordered" evidence="3">
    <location>
        <begin position="1"/>
        <end position="20"/>
    </location>
</feature>
<accession>A0A8S1J4Z9</accession>
<dbReference type="Proteomes" id="UP000708148">
    <property type="component" value="Unassembled WGS sequence"/>
</dbReference>
<evidence type="ECO:0000313" key="7">
    <source>
        <dbReference type="Proteomes" id="UP000708148"/>
    </source>
</evidence>
<dbReference type="AlphaFoldDB" id="A0A8S1J4Z9"/>
<gene>
    <name evidence="6" type="ORF">OSTQU699_LOCUS7558</name>
</gene>
<dbReference type="Pfam" id="PF00561">
    <property type="entry name" value="Abhydrolase_1"/>
    <property type="match status" value="1"/>
</dbReference>
<evidence type="ECO:0000256" key="1">
    <source>
        <dbReference type="ARBA" id="ARBA00022801"/>
    </source>
</evidence>
<evidence type="ECO:0000256" key="3">
    <source>
        <dbReference type="SAM" id="MobiDB-lite"/>
    </source>
</evidence>
<protein>
    <recommendedName>
        <fullName evidence="5">AB hydrolase-1 domain-containing protein</fullName>
    </recommendedName>
</protein>
<comment type="similarity">
    <text evidence="2">Belongs to the AB hydrolase superfamily. Epoxide hydrolase family.</text>
</comment>
<evidence type="ECO:0000256" key="4">
    <source>
        <dbReference type="SAM" id="SignalP"/>
    </source>
</evidence>
<proteinExistence type="inferred from homology"/>
<dbReference type="InterPro" id="IPR000639">
    <property type="entry name" value="Epox_hydrolase-like"/>
</dbReference>
<evidence type="ECO:0000256" key="2">
    <source>
        <dbReference type="ARBA" id="ARBA00038334"/>
    </source>
</evidence>
<feature type="chain" id="PRO_5035815536" description="AB hydrolase-1 domain-containing protein" evidence="4">
    <location>
        <begin position="47"/>
        <end position="449"/>
    </location>
</feature>
<feature type="domain" description="AB hydrolase-1" evidence="5">
    <location>
        <begin position="106"/>
        <end position="240"/>
    </location>
</feature>
<dbReference type="PRINTS" id="PR00412">
    <property type="entry name" value="EPOXHYDRLASE"/>
</dbReference>
<dbReference type="PANTHER" id="PTHR43329">
    <property type="entry name" value="EPOXIDE HYDROLASE"/>
    <property type="match status" value="1"/>
</dbReference>
<dbReference type="GO" id="GO:0016787">
    <property type="term" value="F:hydrolase activity"/>
    <property type="evidence" value="ECO:0007669"/>
    <property type="project" value="UniProtKB-KW"/>
</dbReference>
<name>A0A8S1J4Z9_9CHLO</name>
<sequence length="449" mass="48810">MLQFGPHSAVGRTVSRRTSTASGHPFAASYALMLLLLGSCMAPGASQRGGLNCSDPSVAPWLTICQADLPPSQRWIYGDAGEFLEINGHRMHYVDIGGQGHPVPAPVFVLLHGQPTWGYLWRNVAKRLAGCNASDFPQFDDPCDGPDQPGIARVVIPDYVGFGRSDKPPIDFDGSGATAFDYSISSHVDQLEGLLDALGLGAQNGGPELVLVAHDWGGGIGAGYLGRRPDNVAGFVCLECVMFDLPLEVWREGALGGVGEAFPGCCGFFDQLRTVQAWKYVFERHWFLEIFENWIVRGLSDAERRFYSFPFVRPRDRWGSFHFPQQLVVGEATFPNGTTMSQTDPAPPSLESLPAGMVVPSPSGVWLEMQRGRNALFRRPVPKLFLTAENGIIFPPGSPFLAAFVDAASAFPDSLTGPINVGLAGHYAQEDQPENISRAIMEWHDATFT</sequence>
<dbReference type="Gene3D" id="3.40.50.1820">
    <property type="entry name" value="alpha/beta hydrolase"/>
    <property type="match status" value="1"/>
</dbReference>
<evidence type="ECO:0000313" key="6">
    <source>
        <dbReference type="EMBL" id="CAD7702201.1"/>
    </source>
</evidence>
<organism evidence="6 7">
    <name type="scientific">Ostreobium quekettii</name>
    <dbReference type="NCBI Taxonomy" id="121088"/>
    <lineage>
        <taxon>Eukaryota</taxon>
        <taxon>Viridiplantae</taxon>
        <taxon>Chlorophyta</taxon>
        <taxon>core chlorophytes</taxon>
        <taxon>Ulvophyceae</taxon>
        <taxon>TCBD clade</taxon>
        <taxon>Bryopsidales</taxon>
        <taxon>Ostreobineae</taxon>
        <taxon>Ostreobiaceae</taxon>
        <taxon>Ostreobium</taxon>
    </lineage>
</organism>
<feature type="signal peptide" evidence="4">
    <location>
        <begin position="1"/>
        <end position="46"/>
    </location>
</feature>
<evidence type="ECO:0000259" key="5">
    <source>
        <dbReference type="Pfam" id="PF00561"/>
    </source>
</evidence>
<keyword evidence="1" id="KW-0378">Hydrolase</keyword>
<dbReference type="SUPFAM" id="SSF53474">
    <property type="entry name" value="alpha/beta-Hydrolases"/>
    <property type="match status" value="1"/>
</dbReference>
<dbReference type="InterPro" id="IPR029058">
    <property type="entry name" value="AB_hydrolase_fold"/>
</dbReference>
<dbReference type="EMBL" id="CAJHUC010001740">
    <property type="protein sequence ID" value="CAD7702201.1"/>
    <property type="molecule type" value="Genomic_DNA"/>
</dbReference>
<keyword evidence="7" id="KW-1185">Reference proteome</keyword>
<dbReference type="InterPro" id="IPR000073">
    <property type="entry name" value="AB_hydrolase_1"/>
</dbReference>